<keyword evidence="2" id="KW-1185">Reference proteome</keyword>
<reference evidence="1" key="1">
    <citation type="submission" date="2013-12" db="EMBL/GenBank/DDBJ databases">
        <authorList>
            <person name="Omoto C.K."/>
            <person name="Sibley D."/>
            <person name="Venepally P."/>
            <person name="Hadjithomas M."/>
            <person name="Karamycheva S."/>
            <person name="Brunk B."/>
            <person name="Roos D."/>
            <person name="Caler E."/>
            <person name="Lorenzi H."/>
        </authorList>
    </citation>
    <scope>NUCLEOTIDE SEQUENCE</scope>
</reference>
<dbReference type="AlphaFoldDB" id="A0A023B0J8"/>
<dbReference type="GeneID" id="22914988"/>
<name>A0A023B0J8_GRENI</name>
<protein>
    <submittedName>
        <fullName evidence="1">Uncharacterized protein</fullName>
    </submittedName>
</protein>
<organism evidence="1 2">
    <name type="scientific">Gregarina niphandrodes</name>
    <name type="common">Septate eugregarine</name>
    <dbReference type="NCBI Taxonomy" id="110365"/>
    <lineage>
        <taxon>Eukaryota</taxon>
        <taxon>Sar</taxon>
        <taxon>Alveolata</taxon>
        <taxon>Apicomplexa</taxon>
        <taxon>Conoidasida</taxon>
        <taxon>Gregarinasina</taxon>
        <taxon>Eugregarinorida</taxon>
        <taxon>Gregarinidae</taxon>
        <taxon>Gregarina</taxon>
    </lineage>
</organism>
<sequence length="143" mass="16750">MVYRAKRKGEKDQLGFMRETWVPGPAIVNMPDLHDHNTCKYVYRDKNRGAFNYCFETAAERDAYIQLSNSAPFWNDRKELLSEVQYADPFRKAVELTSKAHQEQPNLLPMLPFDQRKGARAERMGRLDFFLRSSQTYMPPAPE</sequence>
<evidence type="ECO:0000313" key="2">
    <source>
        <dbReference type="Proteomes" id="UP000019763"/>
    </source>
</evidence>
<dbReference type="VEuPathDB" id="CryptoDB:GNI_140750"/>
<dbReference type="EMBL" id="AFNH02001041">
    <property type="protein sequence ID" value="EZG45099.1"/>
    <property type="molecule type" value="Genomic_DNA"/>
</dbReference>
<comment type="caution">
    <text evidence="1">The sequence shown here is derived from an EMBL/GenBank/DDBJ whole genome shotgun (WGS) entry which is preliminary data.</text>
</comment>
<accession>A0A023B0J8</accession>
<dbReference type="RefSeq" id="XP_011132562.1">
    <property type="nucleotide sequence ID" value="XM_011134260.1"/>
</dbReference>
<proteinExistence type="predicted"/>
<evidence type="ECO:0000313" key="1">
    <source>
        <dbReference type="EMBL" id="EZG45099.1"/>
    </source>
</evidence>
<gene>
    <name evidence="1" type="ORF">GNI_140750</name>
</gene>
<dbReference type="Proteomes" id="UP000019763">
    <property type="component" value="Unassembled WGS sequence"/>
</dbReference>